<evidence type="ECO:0000313" key="2">
    <source>
        <dbReference type="Proteomes" id="UP000241854"/>
    </source>
</evidence>
<dbReference type="Proteomes" id="UP000241854">
    <property type="component" value="Chromosome"/>
</dbReference>
<evidence type="ECO:0000313" key="1">
    <source>
        <dbReference type="EMBL" id="AVX44770.1"/>
    </source>
</evidence>
<gene>
    <name evidence="1" type="ORF">CCS77_1709</name>
</gene>
<protein>
    <submittedName>
        <fullName evidence="1">Uncharacterized protein</fullName>
    </submittedName>
</protein>
<dbReference type="AlphaFoldDB" id="A0A2R4P282"/>
<organism evidence="1 2">
    <name type="scientific">Campylobacter concisus</name>
    <dbReference type="NCBI Taxonomy" id="199"/>
    <lineage>
        <taxon>Bacteria</taxon>
        <taxon>Pseudomonadati</taxon>
        <taxon>Campylobacterota</taxon>
        <taxon>Epsilonproteobacteria</taxon>
        <taxon>Campylobacterales</taxon>
        <taxon>Campylobacteraceae</taxon>
        <taxon>Campylobacter</taxon>
    </lineage>
</organism>
<dbReference type="EMBL" id="CP021642">
    <property type="protein sequence ID" value="AVX44770.1"/>
    <property type="molecule type" value="Genomic_DNA"/>
</dbReference>
<sequence>MLKNMPMPISIQAVSKKAILLDKLEKSLFILNPFKIFGVFYNKS</sequence>
<accession>A0A2R4P282</accession>
<reference evidence="1 2" key="1">
    <citation type="journal article" date="2018" name="Emerg. Microbes Infect.">
        <title>Genomic analysis of oral Campylobacter concisus strains identified a potential bacterial molecular marker associated with active Crohn's disease.</title>
        <authorList>
            <person name="Liu F."/>
            <person name="Ma R."/>
            <person name="Tay C.Y.A."/>
            <person name="Octavia S."/>
            <person name="Lan R."/>
            <person name="Chung H.K.L."/>
            <person name="Riordan S.M."/>
            <person name="Grimm M.C."/>
            <person name="Leong R.W."/>
            <person name="Tanaka M.M."/>
            <person name="Connor S."/>
            <person name="Zhang L."/>
        </authorList>
    </citation>
    <scope>NUCLEOTIDE SEQUENCE [LARGE SCALE GENOMIC DNA]</scope>
    <source>
        <strain evidence="1 2">P2CDO4</strain>
    </source>
</reference>
<name>A0A2R4P282_9BACT</name>
<proteinExistence type="predicted"/>